<evidence type="ECO:0000313" key="1">
    <source>
        <dbReference type="EMBL" id="OLP70007.1"/>
    </source>
</evidence>
<dbReference type="OrthoDB" id="429565at2759"/>
<accession>A0A1Q9BJV0</accession>
<proteinExistence type="predicted"/>
<dbReference type="AlphaFoldDB" id="A0A1Q9BJV0"/>
<feature type="non-terminal residue" evidence="1">
    <location>
        <position position="36"/>
    </location>
</feature>
<organism evidence="1 2">
    <name type="scientific">Symbiodinium microadriaticum</name>
    <name type="common">Dinoflagellate</name>
    <name type="synonym">Zooxanthella microadriatica</name>
    <dbReference type="NCBI Taxonomy" id="2951"/>
    <lineage>
        <taxon>Eukaryota</taxon>
        <taxon>Sar</taxon>
        <taxon>Alveolata</taxon>
        <taxon>Dinophyceae</taxon>
        <taxon>Suessiales</taxon>
        <taxon>Symbiodiniaceae</taxon>
        <taxon>Symbiodinium</taxon>
    </lineage>
</organism>
<gene>
    <name evidence="1" type="ORF">AK812_SmicGene48441</name>
</gene>
<dbReference type="Proteomes" id="UP000186817">
    <property type="component" value="Unassembled WGS sequence"/>
</dbReference>
<name>A0A1Q9BJV0_SYMMI</name>
<evidence type="ECO:0000313" key="2">
    <source>
        <dbReference type="Proteomes" id="UP000186817"/>
    </source>
</evidence>
<sequence>ESRAAEGDLQKQITAAQEGLAAADTRASALEELLAQ</sequence>
<reference evidence="1 2" key="1">
    <citation type="submission" date="2016-02" db="EMBL/GenBank/DDBJ databases">
        <title>Genome analysis of coral dinoflagellate symbionts highlights evolutionary adaptations to a symbiotic lifestyle.</title>
        <authorList>
            <person name="Aranda M."/>
            <person name="Li Y."/>
            <person name="Liew Y.J."/>
            <person name="Baumgarten S."/>
            <person name="Simakov O."/>
            <person name="Wilson M."/>
            <person name="Piel J."/>
            <person name="Ashoor H."/>
            <person name="Bougouffa S."/>
            <person name="Bajic V.B."/>
            <person name="Ryu T."/>
            <person name="Ravasi T."/>
            <person name="Bayer T."/>
            <person name="Micklem G."/>
            <person name="Kim H."/>
            <person name="Bhak J."/>
            <person name="Lajeunesse T.C."/>
            <person name="Voolstra C.R."/>
        </authorList>
    </citation>
    <scope>NUCLEOTIDE SEQUENCE [LARGE SCALE GENOMIC DNA]</scope>
    <source>
        <strain evidence="1 2">CCMP2467</strain>
    </source>
</reference>
<feature type="non-terminal residue" evidence="1">
    <location>
        <position position="1"/>
    </location>
</feature>
<keyword evidence="2" id="KW-1185">Reference proteome</keyword>
<dbReference type="EMBL" id="LSRX01007878">
    <property type="protein sequence ID" value="OLP70007.1"/>
    <property type="molecule type" value="Genomic_DNA"/>
</dbReference>
<comment type="caution">
    <text evidence="1">The sequence shown here is derived from an EMBL/GenBank/DDBJ whole genome shotgun (WGS) entry which is preliminary data.</text>
</comment>
<protein>
    <submittedName>
        <fullName evidence="1">Uncharacterized protein</fullName>
    </submittedName>
</protein>